<dbReference type="EMBL" id="CAJVPW010043473">
    <property type="protein sequence ID" value="CAG8752190.1"/>
    <property type="molecule type" value="Genomic_DNA"/>
</dbReference>
<gene>
    <name evidence="1" type="ORF">SPELUC_LOCUS14554</name>
</gene>
<evidence type="ECO:0000313" key="1">
    <source>
        <dbReference type="EMBL" id="CAG8752190.1"/>
    </source>
</evidence>
<proteinExistence type="predicted"/>
<feature type="non-terminal residue" evidence="1">
    <location>
        <position position="120"/>
    </location>
</feature>
<name>A0ACA9QHC1_9GLOM</name>
<comment type="caution">
    <text evidence="1">The sequence shown here is derived from an EMBL/GenBank/DDBJ whole genome shotgun (WGS) entry which is preliminary data.</text>
</comment>
<keyword evidence="2" id="KW-1185">Reference proteome</keyword>
<organism evidence="1 2">
    <name type="scientific">Cetraspora pellucida</name>
    <dbReference type="NCBI Taxonomy" id="1433469"/>
    <lineage>
        <taxon>Eukaryota</taxon>
        <taxon>Fungi</taxon>
        <taxon>Fungi incertae sedis</taxon>
        <taxon>Mucoromycota</taxon>
        <taxon>Glomeromycotina</taxon>
        <taxon>Glomeromycetes</taxon>
        <taxon>Diversisporales</taxon>
        <taxon>Gigasporaceae</taxon>
        <taxon>Cetraspora</taxon>
    </lineage>
</organism>
<feature type="non-terminal residue" evidence="1">
    <location>
        <position position="1"/>
    </location>
</feature>
<dbReference type="Proteomes" id="UP000789366">
    <property type="component" value="Unassembled WGS sequence"/>
</dbReference>
<accession>A0ACA9QHC1</accession>
<sequence length="120" mass="13121">KKRIPVILDVDGDTDDFLAILYALKSKELDVRGITYQGDGWSHAASAQNIVDIVDDIYSSKNLPVILGSDYPLCGSNKNTDTLGTPSCSYQKAAPEGTNGKRDSDLLHGLNRQLRLSKRL</sequence>
<reference evidence="1" key="1">
    <citation type="submission" date="2021-06" db="EMBL/GenBank/DDBJ databases">
        <authorList>
            <person name="Kallberg Y."/>
            <person name="Tangrot J."/>
            <person name="Rosling A."/>
        </authorList>
    </citation>
    <scope>NUCLEOTIDE SEQUENCE</scope>
    <source>
        <strain evidence="1">28 12/20/2015</strain>
    </source>
</reference>
<evidence type="ECO:0000313" key="2">
    <source>
        <dbReference type="Proteomes" id="UP000789366"/>
    </source>
</evidence>
<protein>
    <submittedName>
        <fullName evidence="1">1090_t:CDS:1</fullName>
    </submittedName>
</protein>